<accession>A0A0F9T6N4</accession>
<dbReference type="SUPFAM" id="SSF57938">
    <property type="entry name" value="DnaJ/Hsp40 cysteine-rich domain"/>
    <property type="match status" value="1"/>
</dbReference>
<proteinExistence type="predicted"/>
<organism evidence="1">
    <name type="scientific">marine sediment metagenome</name>
    <dbReference type="NCBI Taxonomy" id="412755"/>
    <lineage>
        <taxon>unclassified sequences</taxon>
        <taxon>metagenomes</taxon>
        <taxon>ecological metagenomes</taxon>
    </lineage>
</organism>
<sequence length="143" mass="15889">MTEIEKVTEEIAKLLFTWLHSSGSPAWASKKTPETVRVAHRKRANQLLDLSVGGGVCAVCHGDGVISERVYTVQLCPTCHGIGRIRNTTVGKLIKLKEEGKLVELDDDQSLPPYSDNLIDIGVRVEKARDKTLLNANWRKVKK</sequence>
<dbReference type="AlphaFoldDB" id="A0A0F9T6N4"/>
<evidence type="ECO:0000313" key="1">
    <source>
        <dbReference type="EMBL" id="KKN76875.1"/>
    </source>
</evidence>
<name>A0A0F9T6N4_9ZZZZ</name>
<dbReference type="Gene3D" id="6.20.20.10">
    <property type="match status" value="1"/>
</dbReference>
<dbReference type="EMBL" id="LAZR01000287">
    <property type="protein sequence ID" value="KKN76875.1"/>
    <property type="molecule type" value="Genomic_DNA"/>
</dbReference>
<dbReference type="InterPro" id="IPR036410">
    <property type="entry name" value="HSP_DnaJ_Cys-rich_dom_sf"/>
</dbReference>
<protein>
    <submittedName>
        <fullName evidence="1">Uncharacterized protein</fullName>
    </submittedName>
</protein>
<comment type="caution">
    <text evidence="1">The sequence shown here is derived from an EMBL/GenBank/DDBJ whole genome shotgun (WGS) entry which is preliminary data.</text>
</comment>
<reference evidence="1" key="1">
    <citation type="journal article" date="2015" name="Nature">
        <title>Complex archaea that bridge the gap between prokaryotes and eukaryotes.</title>
        <authorList>
            <person name="Spang A."/>
            <person name="Saw J.H."/>
            <person name="Jorgensen S.L."/>
            <person name="Zaremba-Niedzwiedzka K."/>
            <person name="Martijn J."/>
            <person name="Lind A.E."/>
            <person name="van Eijk R."/>
            <person name="Schleper C."/>
            <person name="Guy L."/>
            <person name="Ettema T.J."/>
        </authorList>
    </citation>
    <scope>NUCLEOTIDE SEQUENCE</scope>
</reference>
<gene>
    <name evidence="1" type="ORF">LCGC14_0365260</name>
</gene>